<dbReference type="EMBL" id="JAOPGA020000421">
    <property type="protein sequence ID" value="KAL0478525.1"/>
    <property type="molecule type" value="Genomic_DNA"/>
</dbReference>
<feature type="transmembrane region" description="Helical" evidence="9">
    <location>
        <begin position="310"/>
        <end position="333"/>
    </location>
</feature>
<evidence type="ECO:0000313" key="11">
    <source>
        <dbReference type="EMBL" id="KAL0478525.1"/>
    </source>
</evidence>
<keyword evidence="6 9" id="KW-0472">Membrane</keyword>
<sequence>MAHFCHFCQCSHDQKKFKSNYMVSPANIAFSTIVPDWKEVSEDERLLVCDASVTVVINRYNNNRDKRDVRLPTIRMMCSYTPSILIILFVVLAFFCLTAVPIWMIESKMTPNVEEVTRRNITSPSAIKEHQKQWTYGSSIYYMVVTQTTIGYGDRIPLTVQGRIYLQFVSMIGLSLVGTLIAMMTNLVFKYARLVSLFMAIQAKKFTSSLFNWFRGDNYHHVPTNIKVRGDLLMILNPLEKRIFFFFSSHAMHIVFVFVGVWIYIFVGAAVMMNVEGWDYFTSEWFCFVTLTTIGYGDVTPVTQLGKGLASVYAVLGFGMLAILFGLIGRACVEFGQHGWRSFFVNIEHFTNNKHHQRDEKEHLIGYGTSKL</sequence>
<dbReference type="InterPro" id="IPR003280">
    <property type="entry name" value="2pore_dom_K_chnl"/>
</dbReference>
<dbReference type="GO" id="GO:0005886">
    <property type="term" value="C:plasma membrane"/>
    <property type="evidence" value="ECO:0007669"/>
    <property type="project" value="TreeGrafter"/>
</dbReference>
<evidence type="ECO:0000256" key="2">
    <source>
        <dbReference type="ARBA" id="ARBA00022448"/>
    </source>
</evidence>
<evidence type="ECO:0000313" key="12">
    <source>
        <dbReference type="Proteomes" id="UP001431209"/>
    </source>
</evidence>
<evidence type="ECO:0000256" key="7">
    <source>
        <dbReference type="ARBA" id="ARBA00023303"/>
    </source>
</evidence>
<dbReference type="PRINTS" id="PR01333">
    <property type="entry name" value="2POREKCHANEL"/>
</dbReference>
<feature type="domain" description="Potassium channel" evidence="10">
    <location>
        <begin position="128"/>
        <end position="189"/>
    </location>
</feature>
<name>A0AAW2YN49_9EUKA</name>
<keyword evidence="4 9" id="KW-1133">Transmembrane helix</keyword>
<keyword evidence="12" id="KW-1185">Reference proteome</keyword>
<comment type="similarity">
    <text evidence="8">Belongs to the two pore domain potassium channel (TC 1.A.1.8) family.</text>
</comment>
<proteinExistence type="inferred from homology"/>
<feature type="transmembrane region" description="Helical" evidence="9">
    <location>
        <begin position="243"/>
        <end position="267"/>
    </location>
</feature>
<dbReference type="AlphaFoldDB" id="A0AAW2YN49"/>
<dbReference type="PANTHER" id="PTHR11003">
    <property type="entry name" value="POTASSIUM CHANNEL, SUBFAMILY K"/>
    <property type="match status" value="1"/>
</dbReference>
<keyword evidence="7 8" id="KW-0407">Ion channel</keyword>
<dbReference type="GO" id="GO:0022841">
    <property type="term" value="F:potassium ion leak channel activity"/>
    <property type="evidence" value="ECO:0007669"/>
    <property type="project" value="TreeGrafter"/>
</dbReference>
<reference evidence="11 12" key="1">
    <citation type="submission" date="2024-03" db="EMBL/GenBank/DDBJ databases">
        <title>The Acrasis kona genome and developmental transcriptomes reveal deep origins of eukaryotic multicellular pathways.</title>
        <authorList>
            <person name="Sheikh S."/>
            <person name="Fu C.-J."/>
            <person name="Brown M.W."/>
            <person name="Baldauf S.L."/>
        </authorList>
    </citation>
    <scope>NUCLEOTIDE SEQUENCE [LARGE SCALE GENOMIC DNA]</scope>
    <source>
        <strain evidence="11 12">ATCC MYA-3509</strain>
    </source>
</reference>
<dbReference type="Pfam" id="PF07885">
    <property type="entry name" value="Ion_trans_2"/>
    <property type="match status" value="2"/>
</dbReference>
<protein>
    <recommendedName>
        <fullName evidence="10">Potassium channel domain-containing protein</fullName>
    </recommendedName>
</protein>
<dbReference type="SUPFAM" id="SSF81324">
    <property type="entry name" value="Voltage-gated potassium channels"/>
    <property type="match status" value="2"/>
</dbReference>
<accession>A0AAW2YN49</accession>
<dbReference type="GO" id="GO:0015271">
    <property type="term" value="F:outward rectifier potassium channel activity"/>
    <property type="evidence" value="ECO:0007669"/>
    <property type="project" value="TreeGrafter"/>
</dbReference>
<comment type="caution">
    <text evidence="11">The sequence shown here is derived from an EMBL/GenBank/DDBJ whole genome shotgun (WGS) entry which is preliminary data.</text>
</comment>
<evidence type="ECO:0000259" key="10">
    <source>
        <dbReference type="Pfam" id="PF07885"/>
    </source>
</evidence>
<keyword evidence="2 8" id="KW-0813">Transport</keyword>
<feature type="domain" description="Potassium channel" evidence="10">
    <location>
        <begin position="253"/>
        <end position="333"/>
    </location>
</feature>
<evidence type="ECO:0000256" key="5">
    <source>
        <dbReference type="ARBA" id="ARBA00023065"/>
    </source>
</evidence>
<dbReference type="GO" id="GO:0030322">
    <property type="term" value="P:stabilization of membrane potential"/>
    <property type="evidence" value="ECO:0007669"/>
    <property type="project" value="TreeGrafter"/>
</dbReference>
<evidence type="ECO:0000256" key="6">
    <source>
        <dbReference type="ARBA" id="ARBA00023136"/>
    </source>
</evidence>
<evidence type="ECO:0000256" key="1">
    <source>
        <dbReference type="ARBA" id="ARBA00004141"/>
    </source>
</evidence>
<evidence type="ECO:0000256" key="9">
    <source>
        <dbReference type="SAM" id="Phobius"/>
    </source>
</evidence>
<organism evidence="11 12">
    <name type="scientific">Acrasis kona</name>
    <dbReference type="NCBI Taxonomy" id="1008807"/>
    <lineage>
        <taxon>Eukaryota</taxon>
        <taxon>Discoba</taxon>
        <taxon>Heterolobosea</taxon>
        <taxon>Tetramitia</taxon>
        <taxon>Eutetramitia</taxon>
        <taxon>Acrasidae</taxon>
        <taxon>Acrasis</taxon>
    </lineage>
</organism>
<comment type="subcellular location">
    <subcellularLocation>
        <location evidence="1">Membrane</location>
        <topology evidence="1">Multi-pass membrane protein</topology>
    </subcellularLocation>
</comment>
<gene>
    <name evidence="11" type="ORF">AKO1_008205</name>
</gene>
<dbReference type="Proteomes" id="UP001431209">
    <property type="component" value="Unassembled WGS sequence"/>
</dbReference>
<feature type="transmembrane region" description="Helical" evidence="9">
    <location>
        <begin position="164"/>
        <end position="189"/>
    </location>
</feature>
<evidence type="ECO:0000256" key="8">
    <source>
        <dbReference type="RuleBase" id="RU003857"/>
    </source>
</evidence>
<keyword evidence="5 8" id="KW-0406">Ion transport</keyword>
<evidence type="ECO:0000256" key="4">
    <source>
        <dbReference type="ARBA" id="ARBA00022989"/>
    </source>
</evidence>
<dbReference type="Gene3D" id="1.10.287.70">
    <property type="match status" value="2"/>
</dbReference>
<evidence type="ECO:0000256" key="3">
    <source>
        <dbReference type="ARBA" id="ARBA00022692"/>
    </source>
</evidence>
<feature type="transmembrane region" description="Helical" evidence="9">
    <location>
        <begin position="84"/>
        <end position="105"/>
    </location>
</feature>
<dbReference type="InterPro" id="IPR013099">
    <property type="entry name" value="K_chnl_dom"/>
</dbReference>
<dbReference type="PANTHER" id="PTHR11003:SF291">
    <property type="entry name" value="IP11374P"/>
    <property type="match status" value="1"/>
</dbReference>
<keyword evidence="3 8" id="KW-0812">Transmembrane</keyword>